<name>A0A4P8L2T9_9BACT</name>
<dbReference type="PANTHER" id="PTHR43343">
    <property type="entry name" value="PEPTIDASE S12"/>
    <property type="match status" value="1"/>
</dbReference>
<dbReference type="Gene3D" id="2.30.42.10">
    <property type="match status" value="1"/>
</dbReference>
<reference evidence="7 8" key="2">
    <citation type="submission" date="2019-05" db="EMBL/GenBank/DDBJ databases">
        <authorList>
            <person name="Suflita J.M."/>
            <person name="Marks C.R."/>
        </authorList>
    </citation>
    <scope>NUCLEOTIDE SEQUENCE [LARGE SCALE GENOMIC DNA]</scope>
    <source>
        <strain evidence="7 8">ALDC</strain>
    </source>
</reference>
<dbReference type="SUPFAM" id="SSF50156">
    <property type="entry name" value="PDZ domain-like"/>
    <property type="match status" value="1"/>
</dbReference>
<keyword evidence="2 7" id="KW-0645">Protease</keyword>
<dbReference type="GO" id="GO:0004252">
    <property type="term" value="F:serine-type endopeptidase activity"/>
    <property type="evidence" value="ECO:0007669"/>
    <property type="project" value="InterPro"/>
</dbReference>
<dbReference type="GO" id="GO:0006508">
    <property type="term" value="P:proteolysis"/>
    <property type="evidence" value="ECO:0007669"/>
    <property type="project" value="UniProtKB-KW"/>
</dbReference>
<dbReference type="PRINTS" id="PR00834">
    <property type="entry name" value="PROTEASES2C"/>
</dbReference>
<proteinExistence type="inferred from homology"/>
<dbReference type="SMART" id="SM00228">
    <property type="entry name" value="PDZ"/>
    <property type="match status" value="1"/>
</dbReference>
<comment type="similarity">
    <text evidence="1">Belongs to the peptidase S1C family.</text>
</comment>
<sequence length="362" mass="38809">MHRMWNMATLLAVLAFFCGFQDTARAVSEDERNNIELYQRLSPGVVNITSTVLERDFFFNIIPRQGTGSGSIISDKGYILTNHHVIEDARKLEVTLANGEKYTAEFIGSDPDTDLAVIKIDAPRDELVVIPMGASRDLKVGQKVLAIGNPFGLGQTLTTGVISSVGRTLRSPGGALVEDVIQTDASINPGNSGGPLIDSSGRMIGINTAIFSPTGANVGIGFAIPVDTAKRVVNDLIEKGYYAYPWIGATLMTLLPDFAEALKLPVKRGAMVVEVVPGGPADQAGIRGGTARAQIGNHILIVGGDIIVALEGNPVQDADSLIRELRSRRPGERVALEVVHWDGGRERVTVILGERPGGYRYR</sequence>
<dbReference type="InterPro" id="IPR036034">
    <property type="entry name" value="PDZ_sf"/>
</dbReference>
<evidence type="ECO:0000256" key="4">
    <source>
        <dbReference type="ARBA" id="ARBA00022825"/>
    </source>
</evidence>
<dbReference type="EMBL" id="CP040098">
    <property type="protein sequence ID" value="QCQ21973.1"/>
    <property type="molecule type" value="Genomic_DNA"/>
</dbReference>
<dbReference type="RefSeq" id="WP_137423942.1">
    <property type="nucleotide sequence ID" value="NZ_CP040098.1"/>
</dbReference>
<dbReference type="InterPro" id="IPR001478">
    <property type="entry name" value="PDZ"/>
</dbReference>
<gene>
    <name evidence="7" type="ORF">FDQ92_07165</name>
</gene>
<dbReference type="Pfam" id="PF13180">
    <property type="entry name" value="PDZ_2"/>
    <property type="match status" value="1"/>
</dbReference>
<dbReference type="Proteomes" id="UP000298602">
    <property type="component" value="Chromosome"/>
</dbReference>
<evidence type="ECO:0000313" key="8">
    <source>
        <dbReference type="Proteomes" id="UP000298602"/>
    </source>
</evidence>
<dbReference type="Gene3D" id="2.40.10.120">
    <property type="match status" value="1"/>
</dbReference>
<accession>A0A4P8L2T9</accession>
<feature type="signal peptide" evidence="5">
    <location>
        <begin position="1"/>
        <end position="26"/>
    </location>
</feature>
<keyword evidence="5" id="KW-0732">Signal</keyword>
<dbReference type="AlphaFoldDB" id="A0A4P8L2T9"/>
<keyword evidence="8" id="KW-1185">Reference proteome</keyword>
<dbReference type="InterPro" id="IPR051201">
    <property type="entry name" value="Chloro_Bact_Ser_Proteases"/>
</dbReference>
<evidence type="ECO:0000256" key="5">
    <source>
        <dbReference type="SAM" id="SignalP"/>
    </source>
</evidence>
<evidence type="ECO:0000313" key="7">
    <source>
        <dbReference type="EMBL" id="QCQ21973.1"/>
    </source>
</evidence>
<feature type="domain" description="PDZ" evidence="6">
    <location>
        <begin position="251"/>
        <end position="324"/>
    </location>
</feature>
<evidence type="ECO:0000259" key="6">
    <source>
        <dbReference type="PROSITE" id="PS50106"/>
    </source>
</evidence>
<dbReference type="KEGG" id="dax:FDQ92_07165"/>
<keyword evidence="4" id="KW-0720">Serine protease</keyword>
<dbReference type="OrthoDB" id="9758917at2"/>
<reference evidence="7 8" key="1">
    <citation type="submission" date="2019-05" db="EMBL/GenBank/DDBJ databases">
        <title>The Complete Genome Sequence of the n-alkane-degrading Desulfoglaeba alkanexedens ALDC reveals multiple alkylsuccinate synthase gene clusters.</title>
        <authorList>
            <person name="Callaghan A.V."/>
            <person name="Davidova I.A."/>
            <person name="Duncan K.E."/>
            <person name="Morris B."/>
            <person name="McInerney M.J."/>
        </authorList>
    </citation>
    <scope>NUCLEOTIDE SEQUENCE [LARGE SCALE GENOMIC DNA]</scope>
    <source>
        <strain evidence="7 8">ALDC</strain>
    </source>
</reference>
<keyword evidence="3" id="KW-0378">Hydrolase</keyword>
<dbReference type="InterPro" id="IPR009003">
    <property type="entry name" value="Peptidase_S1_PA"/>
</dbReference>
<evidence type="ECO:0000256" key="3">
    <source>
        <dbReference type="ARBA" id="ARBA00022801"/>
    </source>
</evidence>
<protein>
    <submittedName>
        <fullName evidence="7">Trypsin-like serine protease</fullName>
    </submittedName>
</protein>
<dbReference type="FunFam" id="2.40.10.10:FF:000001">
    <property type="entry name" value="Periplasmic serine protease DegS"/>
    <property type="match status" value="1"/>
</dbReference>
<dbReference type="PANTHER" id="PTHR43343:SF3">
    <property type="entry name" value="PROTEASE DO-LIKE 8, CHLOROPLASTIC"/>
    <property type="match status" value="1"/>
</dbReference>
<evidence type="ECO:0000256" key="1">
    <source>
        <dbReference type="ARBA" id="ARBA00010541"/>
    </source>
</evidence>
<dbReference type="PROSITE" id="PS50106">
    <property type="entry name" value="PDZ"/>
    <property type="match status" value="1"/>
</dbReference>
<dbReference type="InterPro" id="IPR001940">
    <property type="entry name" value="Peptidase_S1C"/>
</dbReference>
<dbReference type="Pfam" id="PF13365">
    <property type="entry name" value="Trypsin_2"/>
    <property type="match status" value="1"/>
</dbReference>
<organism evidence="7 8">
    <name type="scientific">Desulfoglaeba alkanexedens ALDC</name>
    <dbReference type="NCBI Taxonomy" id="980445"/>
    <lineage>
        <taxon>Bacteria</taxon>
        <taxon>Pseudomonadati</taxon>
        <taxon>Thermodesulfobacteriota</taxon>
        <taxon>Syntrophobacteria</taxon>
        <taxon>Syntrophobacterales</taxon>
        <taxon>Syntrophobacteraceae</taxon>
        <taxon>Desulfoglaeba</taxon>
    </lineage>
</organism>
<feature type="chain" id="PRO_5020771746" evidence="5">
    <location>
        <begin position="27"/>
        <end position="362"/>
    </location>
</feature>
<dbReference type="SUPFAM" id="SSF50494">
    <property type="entry name" value="Trypsin-like serine proteases"/>
    <property type="match status" value="1"/>
</dbReference>
<evidence type="ECO:0000256" key="2">
    <source>
        <dbReference type="ARBA" id="ARBA00022670"/>
    </source>
</evidence>